<feature type="transmembrane region" description="Helical" evidence="1">
    <location>
        <begin position="151"/>
        <end position="167"/>
    </location>
</feature>
<gene>
    <name evidence="3" type="ORF">CVU76_03055</name>
</gene>
<dbReference type="InterPro" id="IPR010627">
    <property type="entry name" value="Prepilin_pept_A24_N"/>
</dbReference>
<feature type="transmembrane region" description="Helical" evidence="1">
    <location>
        <begin position="227"/>
        <end position="248"/>
    </location>
</feature>
<reference evidence="3 4" key="1">
    <citation type="journal article" date="2017" name="ISME J.">
        <title>Potential for microbial H2 and metal transformations associated with novel bacteria and archaea in deep terrestrial subsurface sediments.</title>
        <authorList>
            <person name="Hernsdorf A.W."/>
            <person name="Amano Y."/>
            <person name="Miyakawa K."/>
            <person name="Ise K."/>
            <person name="Suzuki Y."/>
            <person name="Anantharaman K."/>
            <person name="Probst A."/>
            <person name="Burstein D."/>
            <person name="Thomas B.C."/>
            <person name="Banfield J.F."/>
        </authorList>
    </citation>
    <scope>NUCLEOTIDE SEQUENCE [LARGE SCALE GENOMIC DNA]</scope>
    <source>
        <strain evidence="3">HGW-Dojkabacteria-1</strain>
    </source>
</reference>
<feature type="transmembrane region" description="Helical" evidence="1">
    <location>
        <begin position="197"/>
        <end position="215"/>
    </location>
</feature>
<dbReference type="GO" id="GO:0005886">
    <property type="term" value="C:plasma membrane"/>
    <property type="evidence" value="ECO:0007669"/>
    <property type="project" value="TreeGrafter"/>
</dbReference>
<dbReference type="EMBL" id="PHAO01000001">
    <property type="protein sequence ID" value="PKN02979.1"/>
    <property type="molecule type" value="Genomic_DNA"/>
</dbReference>
<dbReference type="InterPro" id="IPR050882">
    <property type="entry name" value="Prepilin_peptidase/N-MTase"/>
</dbReference>
<dbReference type="GO" id="GO:0004190">
    <property type="term" value="F:aspartic-type endopeptidase activity"/>
    <property type="evidence" value="ECO:0007669"/>
    <property type="project" value="TreeGrafter"/>
</dbReference>
<dbReference type="GO" id="GO:0006465">
    <property type="term" value="P:signal peptide processing"/>
    <property type="evidence" value="ECO:0007669"/>
    <property type="project" value="TreeGrafter"/>
</dbReference>
<sequence length="254" mass="29784">MHLYITVVIFFLGLAVASFLNALLYRIDNGYKYPEIFLKGSHCEKCNKQLHWYELIPILSFFIFKAKCTQCGYKVPLYYPITEFFLGLSIASIYYFSLPITFYILILFFFSMSYFDRIYKGIPKDIVHIFLLYSFVSFVIYTVVYKEIQENSIIFATIFASFVFLLSKTLKKKFGLGDLLVMFSLGFLLSLPFYLSFLYVFLFIALIYSLILIALKKATIRTSIPLLPLMFISFSLVLIFKEQLFLILEKILFI</sequence>
<comment type="caution">
    <text evidence="3">The sequence shown here is derived from an EMBL/GenBank/DDBJ whole genome shotgun (WGS) entry which is preliminary data.</text>
</comment>
<proteinExistence type="predicted"/>
<organism evidence="3 4">
    <name type="scientific">Candidatus Dojkabacteria bacterium HGW-Dojkabacteria-1</name>
    <dbReference type="NCBI Taxonomy" id="2013761"/>
    <lineage>
        <taxon>Bacteria</taxon>
        <taxon>Candidatus Dojkabacteria</taxon>
    </lineage>
</organism>
<evidence type="ECO:0000313" key="4">
    <source>
        <dbReference type="Proteomes" id="UP000233417"/>
    </source>
</evidence>
<accession>A0A2N2F470</accession>
<feature type="transmembrane region" description="Helical" evidence="1">
    <location>
        <begin position="7"/>
        <end position="27"/>
    </location>
</feature>
<dbReference type="AlphaFoldDB" id="A0A2N2F470"/>
<evidence type="ECO:0000259" key="2">
    <source>
        <dbReference type="Pfam" id="PF06750"/>
    </source>
</evidence>
<evidence type="ECO:0000313" key="3">
    <source>
        <dbReference type="EMBL" id="PKN02979.1"/>
    </source>
</evidence>
<feature type="transmembrane region" description="Helical" evidence="1">
    <location>
        <begin position="126"/>
        <end position="145"/>
    </location>
</feature>
<protein>
    <recommendedName>
        <fullName evidence="2">Prepilin peptidase A24 N-terminal domain-containing protein</fullName>
    </recommendedName>
</protein>
<feature type="transmembrane region" description="Helical" evidence="1">
    <location>
        <begin position="93"/>
        <end position="114"/>
    </location>
</feature>
<evidence type="ECO:0000256" key="1">
    <source>
        <dbReference type="SAM" id="Phobius"/>
    </source>
</evidence>
<dbReference type="PANTHER" id="PTHR30487:SF0">
    <property type="entry name" value="PREPILIN LEADER PEPTIDASE_N-METHYLTRANSFERASE-RELATED"/>
    <property type="match status" value="1"/>
</dbReference>
<keyword evidence="1" id="KW-1133">Transmembrane helix</keyword>
<keyword evidence="1" id="KW-0472">Membrane</keyword>
<feature type="domain" description="Prepilin peptidase A24 N-terminal" evidence="2">
    <location>
        <begin position="12"/>
        <end position="95"/>
    </location>
</feature>
<dbReference type="Pfam" id="PF06750">
    <property type="entry name" value="A24_N_bact"/>
    <property type="match status" value="1"/>
</dbReference>
<name>A0A2N2F470_9BACT</name>
<dbReference type="PANTHER" id="PTHR30487">
    <property type="entry name" value="TYPE 4 PREPILIN-LIKE PROTEINS LEADER PEPTIDE-PROCESSING ENZYME"/>
    <property type="match status" value="1"/>
</dbReference>
<dbReference type="Proteomes" id="UP000233417">
    <property type="component" value="Unassembled WGS sequence"/>
</dbReference>
<keyword evidence="1" id="KW-0812">Transmembrane</keyword>